<evidence type="ECO:0000259" key="1">
    <source>
        <dbReference type="Pfam" id="PF09994"/>
    </source>
</evidence>
<dbReference type="PANTHER" id="PTHR33840:SF1">
    <property type="entry name" value="TLE1 PHOSPHOLIPASE DOMAIN-CONTAINING PROTEIN"/>
    <property type="match status" value="1"/>
</dbReference>
<organism evidence="2 3">
    <name type="scientific">Pseudomonas fluorescens NCIMB 11764</name>
    <dbReference type="NCBI Taxonomy" id="1221522"/>
    <lineage>
        <taxon>Bacteria</taxon>
        <taxon>Pseudomonadati</taxon>
        <taxon>Pseudomonadota</taxon>
        <taxon>Gammaproteobacteria</taxon>
        <taxon>Pseudomonadales</taxon>
        <taxon>Pseudomonadaceae</taxon>
        <taxon>Pseudomonas</taxon>
    </lineage>
</organism>
<dbReference type="EMBL" id="CP010945">
    <property type="protein sequence ID" value="AKV10959.1"/>
    <property type="molecule type" value="Genomic_DNA"/>
</dbReference>
<dbReference type="AlphaFoldDB" id="A0A0K1QZ23"/>
<evidence type="ECO:0000313" key="2">
    <source>
        <dbReference type="EMBL" id="AKV10959.1"/>
    </source>
</evidence>
<accession>A0A0K1QZ23</accession>
<dbReference type="InterPro" id="IPR018712">
    <property type="entry name" value="Tle1-like_cat"/>
</dbReference>
<dbReference type="Proteomes" id="UP000017175">
    <property type="component" value="Chromosome"/>
</dbReference>
<dbReference type="PANTHER" id="PTHR33840">
    <property type="match status" value="1"/>
</dbReference>
<dbReference type="Pfam" id="PF09994">
    <property type="entry name" value="T6SS_Tle1-like_cat"/>
    <property type="match status" value="1"/>
</dbReference>
<sequence>MSGYVPNPPKNFRYDEAKPVDIHAKRWAEYEKYGKAPATAKEKVRVALRIGVFFDGTLNNAGNSASGLLCGAHHPIRPEDVDASCKPYMADPEGSYGNDLSNVFRLYELYPANKDVKGEGTPTLALRSLYIDGIGTESGSKDSFGNAATGRGETGVASKVQNAFSRLKVLIKQVVDQNPCGEITSLTFDTFGFSRGAAAARHFANEVVRCQQGPLGEVLRSSPNGFSASFTGQYNSEILMGFIGLFDTVPSVAGFTNLGNIQSPVAPGIKLYLDRKYFTDVVQITARDERRANFALSTVIPAHTEIPVPGVHSDIGGGYREEVEECVLVSPMQALTVPNGTDVKTTSIYRDAIQKKAKMVADGWPETMLDVITPKPTLAHDNEQRRLGPKELRVYAGVQLKRAVSGKLSLVYLRLMYKLAKENGVQFEALDENDPAYSLPSELQPICAKILAGNYQLDPGEEKLLKLKYIHTSANWNNPIGASRERGVTVRYTNAPTDDGIRVRHPHVSDSNWRTF</sequence>
<evidence type="ECO:0000313" key="3">
    <source>
        <dbReference type="Proteomes" id="UP000017175"/>
    </source>
</evidence>
<gene>
    <name evidence="2" type="ORF">B723_25540</name>
</gene>
<feature type="domain" description="T6SS Phospholipase effector Tle1-like catalytic" evidence="1">
    <location>
        <begin position="231"/>
        <end position="324"/>
    </location>
</feature>
<reference evidence="2 3" key="1">
    <citation type="journal article" date="2012" name="J. Bacteriol.">
        <title>Draft genome sequence of the cyanide-utilizing bacterium Pseudomonas fluorescens strain NCIMB 11764.</title>
        <authorList>
            <person name="Vilo C.A."/>
            <person name="Benedik M.J."/>
            <person name="Kunz D.A."/>
            <person name="Dong Q."/>
        </authorList>
    </citation>
    <scope>NUCLEOTIDE SEQUENCE [LARGE SCALE GENOMIC DNA]</scope>
    <source>
        <strain evidence="2 3">NCIMB 11764</strain>
    </source>
</reference>
<dbReference type="RefSeq" id="WP_031319018.1">
    <property type="nucleotide sequence ID" value="NZ_CP010945.1"/>
</dbReference>
<dbReference type="OrthoDB" id="4378831at2"/>
<protein>
    <recommendedName>
        <fullName evidence="1">T6SS Phospholipase effector Tle1-like catalytic domain-containing protein</fullName>
    </recommendedName>
</protein>
<proteinExistence type="predicted"/>
<dbReference type="eggNOG" id="COG4104">
    <property type="taxonomic scope" value="Bacteria"/>
</dbReference>
<name>A0A0K1QZ23_PSEFL</name>